<organism evidence="4 5">
    <name type="scientific">Paenibacillus barengoltzii J12</name>
    <dbReference type="NCBI Taxonomy" id="935846"/>
    <lineage>
        <taxon>Bacteria</taxon>
        <taxon>Bacillati</taxon>
        <taxon>Bacillota</taxon>
        <taxon>Bacilli</taxon>
        <taxon>Bacillales</taxon>
        <taxon>Paenibacillaceae</taxon>
        <taxon>Paenibacillus</taxon>
    </lineage>
</organism>
<keyword evidence="5" id="KW-1185">Reference proteome</keyword>
<protein>
    <submittedName>
        <fullName evidence="4">Transcriptional regulator, TetR family</fullName>
    </submittedName>
</protein>
<dbReference type="Gene3D" id="1.10.357.10">
    <property type="entry name" value="Tetracycline Repressor, domain 2"/>
    <property type="match status" value="1"/>
</dbReference>
<evidence type="ECO:0000313" key="4">
    <source>
        <dbReference type="EMBL" id="SMF41689.1"/>
    </source>
</evidence>
<dbReference type="EMBL" id="FXAE01000032">
    <property type="protein sequence ID" value="SMF41689.1"/>
    <property type="molecule type" value="Genomic_DNA"/>
</dbReference>
<dbReference type="PANTHER" id="PTHR43479:SF11">
    <property type="entry name" value="ACREF_ENVCD OPERON REPRESSOR-RELATED"/>
    <property type="match status" value="1"/>
</dbReference>
<accession>A0ABY1M047</accession>
<name>A0ABY1M047_9BACL</name>
<keyword evidence="1 2" id="KW-0238">DNA-binding</keyword>
<feature type="domain" description="HTH tetR-type" evidence="3">
    <location>
        <begin position="10"/>
        <end position="70"/>
    </location>
</feature>
<gene>
    <name evidence="4" type="ORF">SAMN02744124_02929</name>
</gene>
<dbReference type="PANTHER" id="PTHR43479">
    <property type="entry name" value="ACREF/ENVCD OPERON REPRESSOR-RELATED"/>
    <property type="match status" value="1"/>
</dbReference>
<comment type="caution">
    <text evidence="4">The sequence shown here is derived from an EMBL/GenBank/DDBJ whole genome shotgun (WGS) entry which is preliminary data.</text>
</comment>
<dbReference type="InterPro" id="IPR001647">
    <property type="entry name" value="HTH_TetR"/>
</dbReference>
<evidence type="ECO:0000259" key="3">
    <source>
        <dbReference type="PROSITE" id="PS50977"/>
    </source>
</evidence>
<dbReference type="SUPFAM" id="SSF46689">
    <property type="entry name" value="Homeodomain-like"/>
    <property type="match status" value="1"/>
</dbReference>
<evidence type="ECO:0000256" key="1">
    <source>
        <dbReference type="ARBA" id="ARBA00023125"/>
    </source>
</evidence>
<dbReference type="PROSITE" id="PS50977">
    <property type="entry name" value="HTH_TETR_2"/>
    <property type="match status" value="1"/>
</dbReference>
<proteinExistence type="predicted"/>
<sequence>MVNPQDPRVMRTRQFIREAFRELLRSKDFDAISIKDITQQAAINRATFYAHYEDKYALLEEYTEQFFHDMVPEEVMNAQEFTAEICDQLILLTHRYIVDFYQTCRMVSKSIATLVDEQIKRMLQQIIESLLTKGPATDLRQIKIVSAMTASAIYGAAHHWLTIGDKHRTDLLVQMVRPYVMNGLEVLNNSRQK</sequence>
<feature type="DNA-binding region" description="H-T-H motif" evidence="2">
    <location>
        <begin position="33"/>
        <end position="52"/>
    </location>
</feature>
<reference evidence="4 5" key="1">
    <citation type="submission" date="2017-04" db="EMBL/GenBank/DDBJ databases">
        <authorList>
            <person name="Varghese N."/>
            <person name="Submissions S."/>
        </authorList>
    </citation>
    <scope>NUCLEOTIDE SEQUENCE [LARGE SCALE GENOMIC DNA]</scope>
    <source>
        <strain evidence="4 5">J12</strain>
    </source>
</reference>
<dbReference type="RefSeq" id="WP_085169748.1">
    <property type="nucleotide sequence ID" value="NZ_FXAE01000032.1"/>
</dbReference>
<dbReference type="InterPro" id="IPR009057">
    <property type="entry name" value="Homeodomain-like_sf"/>
</dbReference>
<dbReference type="Pfam" id="PF00440">
    <property type="entry name" value="TetR_N"/>
    <property type="match status" value="1"/>
</dbReference>
<dbReference type="InterPro" id="IPR050624">
    <property type="entry name" value="HTH-type_Tx_Regulator"/>
</dbReference>
<dbReference type="Proteomes" id="UP000192939">
    <property type="component" value="Unassembled WGS sequence"/>
</dbReference>
<evidence type="ECO:0000256" key="2">
    <source>
        <dbReference type="PROSITE-ProRule" id="PRU00335"/>
    </source>
</evidence>
<evidence type="ECO:0000313" key="5">
    <source>
        <dbReference type="Proteomes" id="UP000192939"/>
    </source>
</evidence>